<dbReference type="EMBL" id="JANJYJ010000001">
    <property type="protein sequence ID" value="KAK3231488.1"/>
    <property type="molecule type" value="Genomic_DNA"/>
</dbReference>
<feature type="transmembrane region" description="Helical" evidence="1">
    <location>
        <begin position="42"/>
        <end position="65"/>
    </location>
</feature>
<proteinExistence type="predicted"/>
<dbReference type="Proteomes" id="UP001281410">
    <property type="component" value="Unassembled WGS sequence"/>
</dbReference>
<keyword evidence="3" id="KW-1185">Reference proteome</keyword>
<protein>
    <submittedName>
        <fullName evidence="2">Uncharacterized protein</fullName>
    </submittedName>
</protein>
<evidence type="ECO:0000313" key="2">
    <source>
        <dbReference type="EMBL" id="KAK3231488.1"/>
    </source>
</evidence>
<feature type="transmembrane region" description="Helical" evidence="1">
    <location>
        <begin position="71"/>
        <end position="94"/>
    </location>
</feature>
<comment type="caution">
    <text evidence="2">The sequence shown here is derived from an EMBL/GenBank/DDBJ whole genome shotgun (WGS) entry which is preliminary data.</text>
</comment>
<keyword evidence="1" id="KW-0472">Membrane</keyword>
<evidence type="ECO:0000256" key="1">
    <source>
        <dbReference type="SAM" id="Phobius"/>
    </source>
</evidence>
<name>A0AAE0EK61_9ROSI</name>
<evidence type="ECO:0000313" key="3">
    <source>
        <dbReference type="Proteomes" id="UP001281410"/>
    </source>
</evidence>
<gene>
    <name evidence="2" type="ORF">Dsin_003369</name>
</gene>
<keyword evidence="1" id="KW-1133">Transmembrane helix</keyword>
<keyword evidence="1" id="KW-0812">Transmembrane</keyword>
<organism evidence="2 3">
    <name type="scientific">Dipteronia sinensis</name>
    <dbReference type="NCBI Taxonomy" id="43782"/>
    <lineage>
        <taxon>Eukaryota</taxon>
        <taxon>Viridiplantae</taxon>
        <taxon>Streptophyta</taxon>
        <taxon>Embryophyta</taxon>
        <taxon>Tracheophyta</taxon>
        <taxon>Spermatophyta</taxon>
        <taxon>Magnoliopsida</taxon>
        <taxon>eudicotyledons</taxon>
        <taxon>Gunneridae</taxon>
        <taxon>Pentapetalae</taxon>
        <taxon>rosids</taxon>
        <taxon>malvids</taxon>
        <taxon>Sapindales</taxon>
        <taxon>Sapindaceae</taxon>
        <taxon>Hippocastanoideae</taxon>
        <taxon>Acereae</taxon>
        <taxon>Dipteronia</taxon>
    </lineage>
</organism>
<sequence>MNLYALVFGESVPEDADNVLSEKSCFIWENFFMVIVRFLETFVGYMSAGVGVGFISALISFWYMLAEGLGLSGIVSILFTGIGSKCLMDIWLVWLVNIQKLFGRVVRTEMLTIFLILRYDYLSYSLELQLAREANVFSYGYLVNLACQHQKALWYSGEGVSGVVSLVGGRGGGVLLPNLDVEELEAVG</sequence>
<dbReference type="AlphaFoldDB" id="A0AAE0EK61"/>
<reference evidence="2" key="1">
    <citation type="journal article" date="2023" name="Plant J.">
        <title>Genome sequences and population genomics provide insights into the demographic history, inbreeding, and mutation load of two 'living fossil' tree species of Dipteronia.</title>
        <authorList>
            <person name="Feng Y."/>
            <person name="Comes H.P."/>
            <person name="Chen J."/>
            <person name="Zhu S."/>
            <person name="Lu R."/>
            <person name="Zhang X."/>
            <person name="Li P."/>
            <person name="Qiu J."/>
            <person name="Olsen K.M."/>
            <person name="Qiu Y."/>
        </authorList>
    </citation>
    <scope>NUCLEOTIDE SEQUENCE</scope>
    <source>
        <strain evidence="2">NBL</strain>
    </source>
</reference>
<accession>A0AAE0EK61</accession>